<evidence type="ECO:0000313" key="3">
    <source>
        <dbReference type="EMBL" id="MCK8784600.1"/>
    </source>
</evidence>
<protein>
    <submittedName>
        <fullName evidence="3">Cysteine hydrolase</fullName>
    </submittedName>
</protein>
<dbReference type="PANTHER" id="PTHR43540:SF6">
    <property type="entry name" value="ISOCHORISMATASE-LIKE DOMAIN-CONTAINING PROTEIN"/>
    <property type="match status" value="1"/>
</dbReference>
<comment type="caution">
    <text evidence="3">The sequence shown here is derived from an EMBL/GenBank/DDBJ whole genome shotgun (WGS) entry which is preliminary data.</text>
</comment>
<dbReference type="PANTHER" id="PTHR43540">
    <property type="entry name" value="PEROXYUREIDOACRYLATE/UREIDOACRYLATE AMIDOHYDROLASE-RELATED"/>
    <property type="match status" value="1"/>
</dbReference>
<proteinExistence type="predicted"/>
<dbReference type="SUPFAM" id="SSF52499">
    <property type="entry name" value="Isochorismatase-like hydrolases"/>
    <property type="match status" value="1"/>
</dbReference>
<gene>
    <name evidence="3" type="ORF">M0638_09420</name>
</gene>
<keyword evidence="4" id="KW-1185">Reference proteome</keyword>
<organism evidence="3 4">
    <name type="scientific">Roseomonas acroporae</name>
    <dbReference type="NCBI Taxonomy" id="2937791"/>
    <lineage>
        <taxon>Bacteria</taxon>
        <taxon>Pseudomonadati</taxon>
        <taxon>Pseudomonadota</taxon>
        <taxon>Alphaproteobacteria</taxon>
        <taxon>Acetobacterales</taxon>
        <taxon>Roseomonadaceae</taxon>
        <taxon>Roseomonas</taxon>
    </lineage>
</organism>
<dbReference type="InterPro" id="IPR050272">
    <property type="entry name" value="Isochorismatase-like_hydrls"/>
</dbReference>
<dbReference type="InterPro" id="IPR036380">
    <property type="entry name" value="Isochorismatase-like_sf"/>
</dbReference>
<reference evidence="3" key="1">
    <citation type="submission" date="2022-04" db="EMBL/GenBank/DDBJ databases">
        <title>Roseomonas acroporae sp. nov., isolated from coral Acropora digitifera.</title>
        <authorList>
            <person name="Sun H."/>
        </authorList>
    </citation>
    <scope>NUCLEOTIDE SEQUENCE</scope>
    <source>
        <strain evidence="3">NAR14</strain>
    </source>
</reference>
<keyword evidence="1 3" id="KW-0378">Hydrolase</keyword>
<evidence type="ECO:0000259" key="2">
    <source>
        <dbReference type="Pfam" id="PF00857"/>
    </source>
</evidence>
<dbReference type="Pfam" id="PF00857">
    <property type="entry name" value="Isochorismatase"/>
    <property type="match status" value="1"/>
</dbReference>
<dbReference type="EMBL" id="JALPRX010000035">
    <property type="protein sequence ID" value="MCK8784600.1"/>
    <property type="molecule type" value="Genomic_DNA"/>
</dbReference>
<dbReference type="AlphaFoldDB" id="A0A9X1Y7K4"/>
<dbReference type="InterPro" id="IPR000868">
    <property type="entry name" value="Isochorismatase-like_dom"/>
</dbReference>
<dbReference type="RefSeq" id="WP_248666720.1">
    <property type="nucleotide sequence ID" value="NZ_JALPRX010000035.1"/>
</dbReference>
<accession>A0A9X1Y7K4</accession>
<dbReference type="CDD" id="cd00431">
    <property type="entry name" value="cysteine_hydrolases"/>
    <property type="match status" value="1"/>
</dbReference>
<name>A0A9X1Y7K4_9PROT</name>
<dbReference type="Gene3D" id="3.40.50.850">
    <property type="entry name" value="Isochorismatase-like"/>
    <property type="match status" value="1"/>
</dbReference>
<dbReference type="Proteomes" id="UP001139516">
    <property type="component" value="Unassembled WGS sequence"/>
</dbReference>
<sequence length="203" mass="22752">MTATGTLRYGALSDRTVHLCVDMQNLFAERTEWHTPWMARVLPVLLRLARARPADTVFTRFIPPASADEMRGSWRRYYERWAAITRDRLAPRLLELVPPLAALVPPALVIDKRTYSPWTQPELRQALEARGCDTLVISGAETDVCVLAAVLGAVDHGYRVVLATDALCSSSDRTHDALLGLYNERYSQQIEAVPTGVILEAWH</sequence>
<evidence type="ECO:0000256" key="1">
    <source>
        <dbReference type="ARBA" id="ARBA00022801"/>
    </source>
</evidence>
<feature type="domain" description="Isochorismatase-like" evidence="2">
    <location>
        <begin position="16"/>
        <end position="185"/>
    </location>
</feature>
<dbReference type="GO" id="GO:0016787">
    <property type="term" value="F:hydrolase activity"/>
    <property type="evidence" value="ECO:0007669"/>
    <property type="project" value="UniProtKB-KW"/>
</dbReference>
<evidence type="ECO:0000313" key="4">
    <source>
        <dbReference type="Proteomes" id="UP001139516"/>
    </source>
</evidence>